<comment type="pathway">
    <text evidence="2">Lipid metabolism; sphingolipid metabolism.</text>
</comment>
<evidence type="ECO:0000259" key="14">
    <source>
        <dbReference type="Pfam" id="PF02055"/>
    </source>
</evidence>
<dbReference type="GO" id="GO:0030163">
    <property type="term" value="P:protein catabolic process"/>
    <property type="evidence" value="ECO:0007669"/>
    <property type="project" value="UniProtKB-ARBA"/>
</dbReference>
<dbReference type="GO" id="GO:0007040">
    <property type="term" value="P:lysosome organization"/>
    <property type="evidence" value="ECO:0007669"/>
    <property type="project" value="UniProtKB-ARBA"/>
</dbReference>
<dbReference type="Proteomes" id="UP000053097">
    <property type="component" value="Unassembled WGS sequence"/>
</dbReference>
<comment type="catalytic activity">
    <reaction evidence="10">
        <text>a beta-D-glucosylceramide + H2O = an N-acyl-sphingoid base + D-glucose</text>
        <dbReference type="Rhea" id="RHEA:81447"/>
        <dbReference type="ChEBI" id="CHEBI:4167"/>
        <dbReference type="ChEBI" id="CHEBI:15377"/>
        <dbReference type="ChEBI" id="CHEBI:83264"/>
        <dbReference type="ChEBI" id="CHEBI:83273"/>
    </reaction>
    <physiologicalReaction direction="left-to-right" evidence="10">
        <dbReference type="Rhea" id="RHEA:81448"/>
    </physiologicalReaction>
</comment>
<dbReference type="Gene3D" id="3.20.20.80">
    <property type="entry name" value="Glycosidases"/>
    <property type="match status" value="1"/>
</dbReference>
<gene>
    <name evidence="17" type="ORF">DMN91_003573</name>
    <name evidence="16" type="ORF">X777_08866</name>
</gene>
<evidence type="ECO:0000256" key="9">
    <source>
        <dbReference type="ARBA" id="ARBA00023098"/>
    </source>
</evidence>
<organism evidence="16 18">
    <name type="scientific">Ooceraea biroi</name>
    <name type="common">Clonal raider ant</name>
    <name type="synonym">Cerapachys biroi</name>
    <dbReference type="NCBI Taxonomy" id="2015173"/>
    <lineage>
        <taxon>Eukaryota</taxon>
        <taxon>Metazoa</taxon>
        <taxon>Ecdysozoa</taxon>
        <taxon>Arthropoda</taxon>
        <taxon>Hexapoda</taxon>
        <taxon>Insecta</taxon>
        <taxon>Pterygota</taxon>
        <taxon>Neoptera</taxon>
        <taxon>Endopterygota</taxon>
        <taxon>Hymenoptera</taxon>
        <taxon>Apocrita</taxon>
        <taxon>Aculeata</taxon>
        <taxon>Formicoidea</taxon>
        <taxon>Formicidae</taxon>
        <taxon>Dorylinae</taxon>
        <taxon>Ooceraea</taxon>
    </lineage>
</organism>
<dbReference type="OMA" id="NEPLNRG"/>
<keyword evidence="9 12" id="KW-0443">Lipid metabolism</keyword>
<dbReference type="EC" id="3.2.1.45" evidence="5 12"/>
<feature type="domain" description="Glycosyl hydrolase family 30 beta sandwich" evidence="15">
    <location>
        <begin position="483"/>
        <end position="544"/>
    </location>
</feature>
<evidence type="ECO:0000313" key="16">
    <source>
        <dbReference type="EMBL" id="EZA51682.1"/>
    </source>
</evidence>
<accession>A0A026W6F6</accession>
<evidence type="ECO:0000313" key="17">
    <source>
        <dbReference type="EMBL" id="RLU23369.1"/>
    </source>
</evidence>
<keyword evidence="8 12" id="KW-0746">Sphingolipid metabolism</keyword>
<dbReference type="Proteomes" id="UP000279307">
    <property type="component" value="Chromosome 4"/>
</dbReference>
<dbReference type="GO" id="GO:0005774">
    <property type="term" value="C:vacuolar membrane"/>
    <property type="evidence" value="ECO:0007669"/>
    <property type="project" value="UniProtKB-ARBA"/>
</dbReference>
<evidence type="ECO:0000256" key="3">
    <source>
        <dbReference type="ARBA" id="ARBA00004991"/>
    </source>
</evidence>
<keyword evidence="6 13" id="KW-0732">Signal</keyword>
<dbReference type="GO" id="GO:0010605">
    <property type="term" value="P:negative regulation of macromolecule metabolic process"/>
    <property type="evidence" value="ECO:0007669"/>
    <property type="project" value="UniProtKB-ARBA"/>
</dbReference>
<dbReference type="GO" id="GO:0006680">
    <property type="term" value="P:glucosylceramide catabolic process"/>
    <property type="evidence" value="ECO:0007669"/>
    <property type="project" value="UniProtKB-ARBA"/>
</dbReference>
<evidence type="ECO:0000256" key="7">
    <source>
        <dbReference type="ARBA" id="ARBA00022801"/>
    </source>
</evidence>
<feature type="chain" id="PRO_5033208032" description="Glucosylceramidase" evidence="13">
    <location>
        <begin position="20"/>
        <end position="546"/>
    </location>
</feature>
<dbReference type="GO" id="GO:0006914">
    <property type="term" value="P:autophagy"/>
    <property type="evidence" value="ECO:0007669"/>
    <property type="project" value="UniProtKB-ARBA"/>
</dbReference>
<reference evidence="17" key="3">
    <citation type="submission" date="2018-07" db="EMBL/GenBank/DDBJ databases">
        <authorList>
            <person name="Mckenzie S.K."/>
            <person name="Kronauer D.J.C."/>
        </authorList>
    </citation>
    <scope>NUCLEOTIDE SEQUENCE</scope>
    <source>
        <strain evidence="17">Clonal line C1</strain>
    </source>
</reference>
<comment type="similarity">
    <text evidence="4 12">Belongs to the glycosyl hydrolase 30 family.</text>
</comment>
<dbReference type="GO" id="GO:0051246">
    <property type="term" value="P:regulation of protein metabolic process"/>
    <property type="evidence" value="ECO:0007669"/>
    <property type="project" value="UniProtKB-ARBA"/>
</dbReference>
<sequence length="546" mass="61622">MWRAIVLAVLAAVSVNVESTGCIKRQSESRGDDDGHYCVCNATYCDEAPDAVKPPDPTGYVLITSCKSGLRFHVSSGNYDEIDFYADLVAAQNKNQEVLSDFFGIFSPFRSECSEKPSYPLTPGVITVNQTDVYQEIFGFGGAVTDAAGINILSLTKEASDNLLRNYFGPNGIEYSFIRTPMAGSDFSTRHYSYAMVENDTSLDNFTLQMEDYVYKIPVIKRAIELKGSEIKLLTAPWSASSWMKTNNNWTNGGTLDPRYQQVWANYFVKYFEAYRQANLEFWGLTPQNEPLNHLYAPERFSGMAWTAEQERNWVIEYLSPTLKKNFGHIKIFSADENRLAFPNWARTAFGNERARNIYSGTAIHFYFDTTFGPTVLDEIYQQFPEKSLIYTEACNGVQLAQRVILGSWGRGEIYAKNIIENMSHWVSTWIDWNIALDTSGGPNWAKNNVDSPIIVNKTANEFYKQPMFYVLGHFSKYVPPKSVRIGTTSENTEGIENVAFSRPDGSIALVLLNRNEEPKEIVIKDPMKGVTTINVPGKSINTMIY</sequence>
<feature type="domain" description="Glycosyl hydrolase family 30 TIM-barrel" evidence="14">
    <location>
        <begin position="138"/>
        <end position="479"/>
    </location>
</feature>
<keyword evidence="12" id="KW-0326">Glycosidase</keyword>
<comment type="catalytic activity">
    <reaction evidence="11">
        <text>an N-acyl-1-beta-D-glucosyl-15-methylhexadecasphing-4-enine + H2O = an N-acyl-15-methylhexadecasphing-4-enine + D-glucose</text>
        <dbReference type="Rhea" id="RHEA:34755"/>
        <dbReference type="ChEBI" id="CHEBI:4167"/>
        <dbReference type="ChEBI" id="CHEBI:15377"/>
        <dbReference type="ChEBI" id="CHEBI:70815"/>
        <dbReference type="ChEBI" id="CHEBI:70846"/>
    </reaction>
    <physiologicalReaction direction="left-to-right" evidence="11">
        <dbReference type="Rhea" id="RHEA:34756"/>
    </physiologicalReaction>
</comment>
<dbReference type="Pfam" id="PF17189">
    <property type="entry name" value="Glyco_hydro_30C"/>
    <property type="match status" value="1"/>
</dbReference>
<dbReference type="STRING" id="2015173.A0A026W6F6"/>
<keyword evidence="7 12" id="KW-0378">Hydrolase</keyword>
<evidence type="ECO:0000256" key="12">
    <source>
        <dbReference type="RuleBase" id="RU361188"/>
    </source>
</evidence>
<dbReference type="InterPro" id="IPR033453">
    <property type="entry name" value="Glyco_hydro_30_TIM-barrel"/>
</dbReference>
<feature type="signal peptide" evidence="13">
    <location>
        <begin position="1"/>
        <end position="19"/>
    </location>
</feature>
<dbReference type="EMBL" id="QOIP01000004">
    <property type="protein sequence ID" value="RLU23369.1"/>
    <property type="molecule type" value="Genomic_DNA"/>
</dbReference>
<evidence type="ECO:0000256" key="10">
    <source>
        <dbReference type="ARBA" id="ARBA00050474"/>
    </source>
</evidence>
<dbReference type="GO" id="GO:0005102">
    <property type="term" value="F:signaling receptor binding"/>
    <property type="evidence" value="ECO:0007669"/>
    <property type="project" value="UniProtKB-ARBA"/>
</dbReference>
<dbReference type="EMBL" id="KK107373">
    <property type="protein sequence ID" value="EZA51682.1"/>
    <property type="molecule type" value="Genomic_DNA"/>
</dbReference>
<comment type="pathway">
    <text evidence="3">Sphingolipid metabolism.</text>
</comment>
<dbReference type="OrthoDB" id="2160638at2759"/>
<reference evidence="16 18" key="1">
    <citation type="journal article" date="2014" name="Curr. Biol.">
        <title>The genome of the clonal raider ant Cerapachys biroi.</title>
        <authorList>
            <person name="Oxley P.R."/>
            <person name="Ji L."/>
            <person name="Fetter-Pruneda I."/>
            <person name="McKenzie S.K."/>
            <person name="Li C."/>
            <person name="Hu H."/>
            <person name="Zhang G."/>
            <person name="Kronauer D.J."/>
        </authorList>
    </citation>
    <scope>NUCLEOTIDE SEQUENCE [LARGE SCALE GENOMIC DNA]</scope>
</reference>
<evidence type="ECO:0000256" key="5">
    <source>
        <dbReference type="ARBA" id="ARBA00012658"/>
    </source>
</evidence>
<dbReference type="FunFam" id="3.20.20.80:FF:000030">
    <property type="entry name" value="Lysosomal acid glucosylceramidase"/>
    <property type="match status" value="1"/>
</dbReference>
<keyword evidence="18" id="KW-1185">Reference proteome</keyword>
<evidence type="ECO:0000256" key="1">
    <source>
        <dbReference type="ARBA" id="ARBA00001013"/>
    </source>
</evidence>
<dbReference type="SUPFAM" id="SSF51011">
    <property type="entry name" value="Glycosyl hydrolase domain"/>
    <property type="match status" value="1"/>
</dbReference>
<evidence type="ECO:0000259" key="15">
    <source>
        <dbReference type="Pfam" id="PF17189"/>
    </source>
</evidence>
<dbReference type="InterPro" id="IPR001139">
    <property type="entry name" value="Glyco_hydro_30"/>
</dbReference>
<evidence type="ECO:0000256" key="4">
    <source>
        <dbReference type="ARBA" id="ARBA00005382"/>
    </source>
</evidence>
<dbReference type="InterPro" id="IPR017853">
    <property type="entry name" value="GH"/>
</dbReference>
<evidence type="ECO:0000256" key="6">
    <source>
        <dbReference type="ARBA" id="ARBA00022729"/>
    </source>
</evidence>
<evidence type="ECO:0000256" key="8">
    <source>
        <dbReference type="ARBA" id="ARBA00022919"/>
    </source>
</evidence>
<dbReference type="GO" id="GO:0032006">
    <property type="term" value="P:regulation of TOR signaling"/>
    <property type="evidence" value="ECO:0007669"/>
    <property type="project" value="UniProtKB-ARBA"/>
</dbReference>
<name>A0A026W6F6_OOCBI</name>
<evidence type="ECO:0000256" key="13">
    <source>
        <dbReference type="SAM" id="SignalP"/>
    </source>
</evidence>
<dbReference type="GO" id="GO:0008202">
    <property type="term" value="P:steroid metabolic process"/>
    <property type="evidence" value="ECO:0007669"/>
    <property type="project" value="UniProtKB-ARBA"/>
</dbReference>
<dbReference type="GO" id="GO:0016758">
    <property type="term" value="F:hexosyltransferase activity"/>
    <property type="evidence" value="ECO:0007669"/>
    <property type="project" value="UniProtKB-ARBA"/>
</dbReference>
<dbReference type="AlphaFoldDB" id="A0A026W6F6"/>
<evidence type="ECO:0000313" key="18">
    <source>
        <dbReference type="Proteomes" id="UP000053097"/>
    </source>
</evidence>
<evidence type="ECO:0000256" key="2">
    <source>
        <dbReference type="ARBA" id="ARBA00004760"/>
    </source>
</evidence>
<proteinExistence type="inferred from homology"/>
<protein>
    <recommendedName>
        <fullName evidence="5 12">Glucosylceramidase</fullName>
        <ecNumber evidence="5 12">3.2.1.45</ecNumber>
    </recommendedName>
</protein>
<dbReference type="GO" id="GO:0006066">
    <property type="term" value="P:alcohol metabolic process"/>
    <property type="evidence" value="ECO:0007669"/>
    <property type="project" value="UniProtKB-ARBA"/>
</dbReference>
<dbReference type="GO" id="GO:0042391">
    <property type="term" value="P:regulation of membrane potential"/>
    <property type="evidence" value="ECO:0007669"/>
    <property type="project" value="UniProtKB-ARBA"/>
</dbReference>
<dbReference type="Pfam" id="PF02055">
    <property type="entry name" value="Glyco_hydro_30"/>
    <property type="match status" value="1"/>
</dbReference>
<dbReference type="PANTHER" id="PTHR11069:SF23">
    <property type="entry name" value="LYSOSOMAL ACID GLUCOSYLCERAMIDASE"/>
    <property type="match status" value="1"/>
</dbReference>
<dbReference type="PANTHER" id="PTHR11069">
    <property type="entry name" value="GLUCOSYLCERAMIDASE"/>
    <property type="match status" value="1"/>
</dbReference>
<comment type="catalytic activity">
    <reaction evidence="1">
        <text>a beta-D-glucosyl-(1&lt;-&gt;1')-N-acylsphing-4-enine + H2O = an N-acylsphing-4-enine + D-glucose</text>
        <dbReference type="Rhea" id="RHEA:13269"/>
        <dbReference type="ChEBI" id="CHEBI:4167"/>
        <dbReference type="ChEBI" id="CHEBI:15377"/>
        <dbReference type="ChEBI" id="CHEBI:22801"/>
        <dbReference type="ChEBI" id="CHEBI:52639"/>
        <dbReference type="EC" id="3.2.1.45"/>
    </reaction>
    <physiologicalReaction direction="left-to-right" evidence="1">
        <dbReference type="Rhea" id="RHEA:13270"/>
    </physiologicalReaction>
</comment>
<reference evidence="17" key="2">
    <citation type="journal article" date="2018" name="Genome Res.">
        <title>The genomic architecture and molecular evolution of ant odorant receptors.</title>
        <authorList>
            <person name="McKenzie S.K."/>
            <person name="Kronauer D.J.C."/>
        </authorList>
    </citation>
    <scope>NUCLEOTIDE SEQUENCE [LARGE SCALE GENOMIC DNA]</scope>
    <source>
        <strain evidence="17">Clonal line C1</strain>
    </source>
</reference>
<evidence type="ECO:0000256" key="11">
    <source>
        <dbReference type="ARBA" id="ARBA00051345"/>
    </source>
</evidence>
<dbReference type="InterPro" id="IPR033452">
    <property type="entry name" value="GH30_C"/>
</dbReference>
<dbReference type="GO" id="GO:0005764">
    <property type="term" value="C:lysosome"/>
    <property type="evidence" value="ECO:0007669"/>
    <property type="project" value="UniProtKB-ARBA"/>
</dbReference>
<dbReference type="SUPFAM" id="SSF51445">
    <property type="entry name" value="(Trans)glycosidases"/>
    <property type="match status" value="1"/>
</dbReference>
<dbReference type="GO" id="GO:0016241">
    <property type="term" value="P:regulation of macroautophagy"/>
    <property type="evidence" value="ECO:0007669"/>
    <property type="project" value="UniProtKB-ARBA"/>
</dbReference>
<dbReference type="GO" id="GO:0004348">
    <property type="term" value="F:glucosylceramidase activity"/>
    <property type="evidence" value="ECO:0007669"/>
    <property type="project" value="UniProtKB-EC"/>
</dbReference>